<keyword evidence="2" id="KW-0812">Transmembrane</keyword>
<keyword evidence="2" id="KW-0472">Membrane</keyword>
<comment type="caution">
    <text evidence="3">The sequence shown here is derived from an EMBL/GenBank/DDBJ whole genome shotgun (WGS) entry which is preliminary data.</text>
</comment>
<protein>
    <submittedName>
        <fullName evidence="3">Uncharacterized protein</fullName>
    </submittedName>
</protein>
<reference evidence="3 4" key="2">
    <citation type="submission" date="2019-01" db="EMBL/GenBank/DDBJ databases">
        <title>The decoding of complex shrimp genome reveals the adaptation for benthos swimmer, frequently molting mechanism and breeding impact on genome.</title>
        <authorList>
            <person name="Sun Y."/>
            <person name="Gao Y."/>
            <person name="Yu Y."/>
        </authorList>
    </citation>
    <scope>NUCLEOTIDE SEQUENCE [LARGE SCALE GENOMIC DNA]</scope>
    <source>
        <tissue evidence="3">Muscle</tissue>
    </source>
</reference>
<feature type="compositionally biased region" description="Basic residues" evidence="1">
    <location>
        <begin position="1"/>
        <end position="14"/>
    </location>
</feature>
<evidence type="ECO:0000313" key="4">
    <source>
        <dbReference type="Proteomes" id="UP000283509"/>
    </source>
</evidence>
<dbReference type="EMBL" id="QCYY01000627">
    <property type="protein sequence ID" value="ROT83900.1"/>
    <property type="molecule type" value="Genomic_DNA"/>
</dbReference>
<feature type="compositionally biased region" description="Pro residues" evidence="1">
    <location>
        <begin position="220"/>
        <end position="231"/>
    </location>
</feature>
<feature type="non-terminal residue" evidence="3">
    <location>
        <position position="544"/>
    </location>
</feature>
<feature type="region of interest" description="Disordered" evidence="1">
    <location>
        <begin position="220"/>
        <end position="266"/>
    </location>
</feature>
<dbReference type="AlphaFoldDB" id="A0A423U5B1"/>
<feature type="compositionally biased region" description="Polar residues" evidence="1">
    <location>
        <begin position="324"/>
        <end position="334"/>
    </location>
</feature>
<accession>A0A423U5B1</accession>
<feature type="compositionally biased region" description="Pro residues" evidence="1">
    <location>
        <begin position="238"/>
        <end position="256"/>
    </location>
</feature>
<feature type="region of interest" description="Disordered" evidence="1">
    <location>
        <begin position="1"/>
        <end position="34"/>
    </location>
</feature>
<evidence type="ECO:0000313" key="3">
    <source>
        <dbReference type="EMBL" id="ROT83900.1"/>
    </source>
</evidence>
<gene>
    <name evidence="3" type="ORF">C7M84_022919</name>
</gene>
<keyword evidence="4" id="KW-1185">Reference proteome</keyword>
<feature type="transmembrane region" description="Helical" evidence="2">
    <location>
        <begin position="40"/>
        <end position="60"/>
    </location>
</feature>
<evidence type="ECO:0000256" key="2">
    <source>
        <dbReference type="SAM" id="Phobius"/>
    </source>
</evidence>
<feature type="region of interest" description="Disordered" evidence="1">
    <location>
        <begin position="315"/>
        <end position="334"/>
    </location>
</feature>
<organism evidence="3 4">
    <name type="scientific">Penaeus vannamei</name>
    <name type="common">Whiteleg shrimp</name>
    <name type="synonym">Litopenaeus vannamei</name>
    <dbReference type="NCBI Taxonomy" id="6689"/>
    <lineage>
        <taxon>Eukaryota</taxon>
        <taxon>Metazoa</taxon>
        <taxon>Ecdysozoa</taxon>
        <taxon>Arthropoda</taxon>
        <taxon>Crustacea</taxon>
        <taxon>Multicrustacea</taxon>
        <taxon>Malacostraca</taxon>
        <taxon>Eumalacostraca</taxon>
        <taxon>Eucarida</taxon>
        <taxon>Decapoda</taxon>
        <taxon>Dendrobranchiata</taxon>
        <taxon>Penaeoidea</taxon>
        <taxon>Penaeidae</taxon>
        <taxon>Penaeus</taxon>
    </lineage>
</organism>
<dbReference type="Proteomes" id="UP000283509">
    <property type="component" value="Unassembled WGS sequence"/>
</dbReference>
<sequence length="544" mass="59141">MYTTNKSKRKRGKKKSEVGAQPLTRTSLSRQQGTTSQWDWRGTIFFSIFLPTVIIFSSSFPPPPSSLYLYFSFPPPSSSLYLYFYFPPHLSSSSSSHLSSSSSSHLSSSPSSFSSFPHLSSSSSSHLSSSPSSHLSFSSSSHLFSPSSSYLFSSSSTHLSSSPFTHLSPSLSSSPPLLLSVLLSIITFSYGSLRPRAVESFLRTFDDVSACQSCSPPPLPPPLFSPAPPSPSDSTTSPPTPLPPISLPSDTSPPVPHHSLQHHRRRPTRSLLTLLASIIVAVQVRALRCVMRTAATACVTRGFISALAVLLEPKPSPAQAPRKTPSSSYRAATRNSNPGRLLIALPLSASPIQPPSLPPTQNAHARAHTFVSAPPPGLLRASVGALCREVTVSMSAAGGEAERAVEGYFLEAKGRIHQRRPPVPRRFPSAGKPARNPPAPSRAHRSRRTRTTALMRHQIPRAAWPLASLRSWPRRSAAAPAFLNWLLAEFFNAIVTSERSPHLHINRGRTLLPVRARGSSRRGCVTAVYYSRRDIDSFRLMPLR</sequence>
<evidence type="ECO:0000256" key="1">
    <source>
        <dbReference type="SAM" id="MobiDB-lite"/>
    </source>
</evidence>
<reference evidence="3 4" key="1">
    <citation type="submission" date="2018-04" db="EMBL/GenBank/DDBJ databases">
        <authorList>
            <person name="Zhang X."/>
            <person name="Yuan J."/>
            <person name="Li F."/>
            <person name="Xiang J."/>
        </authorList>
    </citation>
    <scope>NUCLEOTIDE SEQUENCE [LARGE SCALE GENOMIC DNA]</scope>
    <source>
        <tissue evidence="3">Muscle</tissue>
    </source>
</reference>
<feature type="region of interest" description="Disordered" evidence="1">
    <location>
        <begin position="419"/>
        <end position="449"/>
    </location>
</feature>
<name>A0A423U5B1_PENVA</name>
<keyword evidence="2" id="KW-1133">Transmembrane helix</keyword>
<feature type="compositionally biased region" description="Polar residues" evidence="1">
    <location>
        <begin position="23"/>
        <end position="34"/>
    </location>
</feature>
<proteinExistence type="predicted"/>